<feature type="region of interest" description="Disordered" evidence="1">
    <location>
        <begin position="30"/>
        <end position="49"/>
    </location>
</feature>
<evidence type="ECO:0000313" key="2">
    <source>
        <dbReference type="EMBL" id="KAK4298973.1"/>
    </source>
</evidence>
<feature type="region of interest" description="Disordered" evidence="1">
    <location>
        <begin position="427"/>
        <end position="456"/>
    </location>
</feature>
<accession>A0AAE1P064</accession>
<dbReference type="Proteomes" id="UP001292094">
    <property type="component" value="Unassembled WGS sequence"/>
</dbReference>
<evidence type="ECO:0000313" key="3">
    <source>
        <dbReference type="Proteomes" id="UP001292094"/>
    </source>
</evidence>
<reference evidence="2" key="1">
    <citation type="submission" date="2023-11" db="EMBL/GenBank/DDBJ databases">
        <title>Genome assemblies of two species of porcelain crab, Petrolisthes cinctipes and Petrolisthes manimaculis (Anomura: Porcellanidae).</title>
        <authorList>
            <person name="Angst P."/>
        </authorList>
    </citation>
    <scope>NUCLEOTIDE SEQUENCE</scope>
    <source>
        <strain evidence="2">PB745_02</strain>
        <tissue evidence="2">Gill</tissue>
    </source>
</reference>
<gene>
    <name evidence="2" type="ORF">Pmani_028716</name>
</gene>
<keyword evidence="3" id="KW-1185">Reference proteome</keyword>
<evidence type="ECO:0000256" key="1">
    <source>
        <dbReference type="SAM" id="MobiDB-lite"/>
    </source>
</evidence>
<comment type="caution">
    <text evidence="2">The sequence shown here is derived from an EMBL/GenBank/DDBJ whole genome shotgun (WGS) entry which is preliminary data.</text>
</comment>
<dbReference type="AlphaFoldDB" id="A0AAE1P064"/>
<protein>
    <submittedName>
        <fullName evidence="2">Uncharacterized protein</fullName>
    </submittedName>
</protein>
<dbReference type="EMBL" id="JAWZYT010003322">
    <property type="protein sequence ID" value="KAK4298973.1"/>
    <property type="molecule type" value="Genomic_DNA"/>
</dbReference>
<feature type="compositionally biased region" description="Acidic residues" evidence="1">
    <location>
        <begin position="434"/>
        <end position="444"/>
    </location>
</feature>
<organism evidence="2 3">
    <name type="scientific">Petrolisthes manimaculis</name>
    <dbReference type="NCBI Taxonomy" id="1843537"/>
    <lineage>
        <taxon>Eukaryota</taxon>
        <taxon>Metazoa</taxon>
        <taxon>Ecdysozoa</taxon>
        <taxon>Arthropoda</taxon>
        <taxon>Crustacea</taxon>
        <taxon>Multicrustacea</taxon>
        <taxon>Malacostraca</taxon>
        <taxon>Eumalacostraca</taxon>
        <taxon>Eucarida</taxon>
        <taxon>Decapoda</taxon>
        <taxon>Pleocyemata</taxon>
        <taxon>Anomura</taxon>
        <taxon>Galatheoidea</taxon>
        <taxon>Porcellanidae</taxon>
        <taxon>Petrolisthes</taxon>
    </lineage>
</organism>
<name>A0AAE1P064_9EUCA</name>
<proteinExistence type="predicted"/>
<sequence length="456" mass="51898">MLKKLEDGISPVKCRSLNLYAVPSLHLPTKSGSVADDTVSDRSRRAETKHKRQIVRNLLNITGCANQNQQGKAEAKHEPQIQQDLFINNNDAAALDQSFQHATEDATEPFQLQKQLLERETVSSHATGTTETKVCWSCYVCIPWKLELEICKDAFESIHGISKSRIDRSLTKVTASNVPVKDQRGKNGDYHKVSEEVAKTVIEHIKSFPTITSHYSRKTCPSVVYLDTDIVSRRQIGRLSDITQVYFQPGHTYMAADSDFGIIEKKMRCHNYIFTPDEHIEIIKKSRKSGESKVPFQVIKMNQEHFRDWHVLKRHVTHRTPSKMRFKDSCFFNISENYMIGYGCGTSYHFITEDRNEEQVRVVKKKGEVEDSLFNLSAVVVPRKYTALIPLPKPKVDDLKDLVADLVPAYIQRAYWDAILGIQPTPEGGTLNGDDPEALVDDPDPCSSHGYYDYTY</sequence>